<dbReference type="PANTHER" id="PTHR43025">
    <property type="entry name" value="MONOGALACTOSYLDIACYLGLYCEROL SYNTHASE"/>
    <property type="match status" value="1"/>
</dbReference>
<dbReference type="Gene3D" id="3.40.50.2000">
    <property type="entry name" value="Glycogen Phosphorylase B"/>
    <property type="match status" value="1"/>
</dbReference>
<dbReference type="STRING" id="1547922.ISF6_2245"/>
<evidence type="ECO:0000313" key="2">
    <source>
        <dbReference type="Proteomes" id="UP000037660"/>
    </source>
</evidence>
<keyword evidence="2" id="KW-1185">Reference proteome</keyword>
<dbReference type="PANTHER" id="PTHR43025:SF3">
    <property type="entry name" value="MONOGALACTOSYLDIACYLGLYCEROL SYNTHASE 1, CHLOROPLASTIC"/>
    <property type="match status" value="1"/>
</dbReference>
<comment type="caution">
    <text evidence="1">The sequence shown here is derived from an EMBL/GenBank/DDBJ whole genome shotgun (WGS) entry which is preliminary data.</text>
</comment>
<sequence>MDLVYFDAGGGHRAAALALQEAIHREGRPWRLRLVHLAKVLDPQDRFRRATGFAPEDVYNKRLARGWTLGLGQELKLLQGMIRLAHGRLVQQLASHWAATEPDLVVSLVPNFNRALGESLRCALPGVPFVTVMTDLVDLPPHFWIEPEAGQHLVCGSGRAEAQARAAGLPPTHIHRVSGMLLHPDFHAPLPLDRAAERRALGLDPERPVGVVMFGGQGSMQMLRIARQLSDEPLILLCGHNAVLAERLRALRGPQPQVVVGYTREVVRWLRLADYFVGKPGPGCLSEALHLGLPVITFRNAWTMPQERPNTDWIRDEGLGLVLRSVDALPDAVRALRSDWDGWRARVARCENRAVFEVSALIERLLARAERPQAVDWIGAVAAARG</sequence>
<proteinExistence type="predicted"/>
<dbReference type="EC" id="2.4.1.157" evidence="1"/>
<keyword evidence="1" id="KW-0328">Glycosyltransferase</keyword>
<keyword evidence="1" id="KW-0808">Transferase</keyword>
<gene>
    <name evidence="1" type="ORF">ISF6_2245</name>
</gene>
<reference evidence="1 2" key="2">
    <citation type="journal article" date="2016" name="Science">
        <title>A bacterium that degrades and assimilates poly(ethylene terephthalate).</title>
        <authorList>
            <person name="Yoshida S."/>
            <person name="Hiraga K."/>
            <person name="Takehana T."/>
            <person name="Taniguchi I."/>
            <person name="Yamaji H."/>
            <person name="Maeda Y."/>
            <person name="Toyohara K."/>
            <person name="Miyamoto K."/>
            <person name="Kimura Y."/>
            <person name="Oda K."/>
        </authorList>
    </citation>
    <scope>NUCLEOTIDE SEQUENCE [LARGE SCALE GENOMIC DNA]</scope>
    <source>
        <strain evidence="2">NBRC 110686 / TISTR 2288 / 201-F6</strain>
    </source>
</reference>
<dbReference type="SUPFAM" id="SSF53756">
    <property type="entry name" value="UDP-Glycosyltransferase/glycogen phosphorylase"/>
    <property type="match status" value="1"/>
</dbReference>
<dbReference type="Proteomes" id="UP000037660">
    <property type="component" value="Unassembled WGS sequence"/>
</dbReference>
<dbReference type="EMBL" id="BBYR01000035">
    <property type="protein sequence ID" value="GAP36405.1"/>
    <property type="molecule type" value="Genomic_DNA"/>
</dbReference>
<accession>A0A0K8P2K6</accession>
<organism evidence="1 2">
    <name type="scientific">Piscinibacter sakaiensis</name>
    <name type="common">Ideonella sakaiensis</name>
    <dbReference type="NCBI Taxonomy" id="1547922"/>
    <lineage>
        <taxon>Bacteria</taxon>
        <taxon>Pseudomonadati</taxon>
        <taxon>Pseudomonadota</taxon>
        <taxon>Betaproteobacteria</taxon>
        <taxon>Burkholderiales</taxon>
        <taxon>Sphaerotilaceae</taxon>
        <taxon>Piscinibacter</taxon>
    </lineage>
</organism>
<evidence type="ECO:0000313" key="1">
    <source>
        <dbReference type="EMBL" id="GAP36405.1"/>
    </source>
</evidence>
<protein>
    <submittedName>
        <fullName evidence="1">1,2-diacylglycerol 3-glucosyltransferase</fullName>
        <ecNumber evidence="1">2.4.1.157</ecNumber>
    </submittedName>
</protein>
<dbReference type="AlphaFoldDB" id="A0A0K8P2K6"/>
<dbReference type="GO" id="GO:0016757">
    <property type="term" value="F:glycosyltransferase activity"/>
    <property type="evidence" value="ECO:0007669"/>
    <property type="project" value="UniProtKB-KW"/>
</dbReference>
<dbReference type="InterPro" id="IPR050519">
    <property type="entry name" value="Glycosyltransf_28_UgtP"/>
</dbReference>
<reference evidence="2" key="1">
    <citation type="submission" date="2015-07" db="EMBL/GenBank/DDBJ databases">
        <title>Discovery of a poly(ethylene terephthalate assimilation.</title>
        <authorList>
            <person name="Yoshida S."/>
            <person name="Hiraga K."/>
            <person name="Takehana T."/>
            <person name="Taniguchi I."/>
            <person name="Yamaji H."/>
            <person name="Maeda Y."/>
            <person name="Toyohara K."/>
            <person name="Miyamoto K."/>
            <person name="Kimura Y."/>
            <person name="Oda K."/>
        </authorList>
    </citation>
    <scope>NUCLEOTIDE SEQUENCE [LARGE SCALE GENOMIC DNA]</scope>
    <source>
        <strain evidence="2">NBRC 110686 / TISTR 2288 / 201-F6</strain>
    </source>
</reference>
<name>A0A0K8P2K6_PISS1</name>